<dbReference type="Proteomes" id="UP000266673">
    <property type="component" value="Unassembled WGS sequence"/>
</dbReference>
<dbReference type="AlphaFoldDB" id="A0A397UAE2"/>
<keyword evidence="2" id="KW-1185">Reference proteome</keyword>
<evidence type="ECO:0000313" key="1">
    <source>
        <dbReference type="EMBL" id="RIB06027.1"/>
    </source>
</evidence>
<protein>
    <submittedName>
        <fullName evidence="1">Uncharacterized protein</fullName>
    </submittedName>
</protein>
<dbReference type="STRING" id="44941.A0A397UAE2"/>
<evidence type="ECO:0000313" key="2">
    <source>
        <dbReference type="Proteomes" id="UP000266673"/>
    </source>
</evidence>
<gene>
    <name evidence="1" type="ORF">C2G38_2218080</name>
</gene>
<dbReference type="OrthoDB" id="2434386at2759"/>
<organism evidence="1 2">
    <name type="scientific">Gigaspora rosea</name>
    <dbReference type="NCBI Taxonomy" id="44941"/>
    <lineage>
        <taxon>Eukaryota</taxon>
        <taxon>Fungi</taxon>
        <taxon>Fungi incertae sedis</taxon>
        <taxon>Mucoromycota</taxon>
        <taxon>Glomeromycotina</taxon>
        <taxon>Glomeromycetes</taxon>
        <taxon>Diversisporales</taxon>
        <taxon>Gigasporaceae</taxon>
        <taxon>Gigaspora</taxon>
    </lineage>
</organism>
<proteinExistence type="predicted"/>
<name>A0A397UAE2_9GLOM</name>
<reference evidence="1 2" key="1">
    <citation type="submission" date="2018-06" db="EMBL/GenBank/DDBJ databases">
        <title>Comparative genomics reveals the genomic features of Rhizophagus irregularis, R. cerebriforme, R. diaphanum and Gigaspora rosea, and their symbiotic lifestyle signature.</title>
        <authorList>
            <person name="Morin E."/>
            <person name="San Clemente H."/>
            <person name="Chen E.C.H."/>
            <person name="De La Providencia I."/>
            <person name="Hainaut M."/>
            <person name="Kuo A."/>
            <person name="Kohler A."/>
            <person name="Murat C."/>
            <person name="Tang N."/>
            <person name="Roy S."/>
            <person name="Loubradou J."/>
            <person name="Henrissat B."/>
            <person name="Grigoriev I.V."/>
            <person name="Corradi N."/>
            <person name="Roux C."/>
            <person name="Martin F.M."/>
        </authorList>
    </citation>
    <scope>NUCLEOTIDE SEQUENCE [LARGE SCALE GENOMIC DNA]</scope>
    <source>
        <strain evidence="1 2">DAOM 194757</strain>
    </source>
</reference>
<sequence length="259" mass="29703">MSKISNYTNSTIVAKTSSNIFTYDIIQIGIYPNKNVLVYTAKPNQYRVPHNYIVKTTFGSKQSQKIITCSIQYQDKTPEFKIEFIYNNNTEIVISNKSASNAANLYILQYHELASIEIEQKTGQKPIPKKTKLNGVYVFELQLEQINKIRDQQSTTKRRKPFEDLGNSMQLKRSKYFGNQLLNLFEQQASQAFNNDDNVSLEGLIFSVGAQRFHINYEELNSKNIELQKQAVVKAMDIGGISRNTYRLLAAIGHDLPRE</sequence>
<dbReference type="EMBL" id="QKWP01001879">
    <property type="protein sequence ID" value="RIB06027.1"/>
    <property type="molecule type" value="Genomic_DNA"/>
</dbReference>
<comment type="caution">
    <text evidence="1">The sequence shown here is derived from an EMBL/GenBank/DDBJ whole genome shotgun (WGS) entry which is preliminary data.</text>
</comment>
<accession>A0A397UAE2</accession>